<comment type="caution">
    <text evidence="2">The sequence shown here is derived from an EMBL/GenBank/DDBJ whole genome shotgun (WGS) entry which is preliminary data.</text>
</comment>
<sequence>MKHLTFKTSNPNRFFKSIIFVATLLLTSSIFSQTVTIDDTKTAEELANQLIDNSCINLSNVGISSSKSVATFNNNGGDFPISEGIIIRTGNAKDTEGPFTNTKLSSEITVKGDSNLQAISNAEGGTSDITDVGSLEFNFTPVGKKFSFKYIFASNEYGEFQCEGRDLFAIILTNIETGESFNLTTLPDNTNVSVKNIRNTSNNILCSSNNEALFDTYYATPTTSSNINMRGFSKVLTASTDVIPNNEYKIKFVIGDYGNSDFDSAVFIEAGSFNNTLDLRKDKELCNGENITVDSGFLKTDNFNFVWTKDNTPLTSETETKIIIDSPGTYGLTITSLTDATCLLRDNIEITTINATQPDDVEICSNDTIINIPNEVEGQILDSVDPSNYSISYFTTESDANSNVNPIPNPTNYQTTVNMFTLWARVSINSTNCFDIVNFDVSINPLPLVDNLPDAYVCLEYILPTLTNGEYYTQSKGEGTRLDVGTPIIVNNTTIYIFNNNTNDCSEESFFKVYIANDFDIDLEYCESFTIPSTPLGKFYKNENGVDEIIPGTDLTADTTVYFYSELNGEVCSEKKFELIITPLPLIDTLPDIVTCAPVTLDPLTNGRYFTGNRGTGTEFFAGDIITSSKNLYIYNKDEESGCEKQSDEFFKITIINPDDFIDVTSCDNYILPNKSVGEYYTDSTRSIIIPSGTVITASQTVYYYADEVTTSTNCTGYEFLITINPLPEVDQLPDLTNCIDDLPILPTLVNGNYFTGRNGTGTPLSAGDTINSTRTIYIYNKNATTGCDNETSFRVTIKPLPTIQTIFSFSVCEPYTLPTLSFGAKFFTQADGQGTELFPGDVIEETQQIFIYNQDTEITTCANQKDFTVTILNIEVDELDDVKACEFYTLIPLVKPGNYYTNANKTGLLNAGDKITTTQTIYIIGDDTRFFPCQNLSFFEVNVFYEPNLTDLGVVDDLEKCGSLILPSITNPDITVEYYRDLNRTDLILPTEYTITDAGTQTIHVRAYPTENPDCYSDGSFSITVYPLLEIYAKGGAICIDPTTNETNNPFLIESNIDTSIYDVKWYLEGDQLNTTSVANWSAVKTGTYTIEATRINPININDCDYSPIEVVIESSNPEFEVNFLSDNFSDLYAIEIVTINEGLGNYTYSLDAVNFQTSNIFQNIKPGIYTVTVRDLTTICNDIQIEFTALNNPTYFNPTNDTWNITDLKDDPTATIDIFDRFGIHIKTIKPSGEGWNGSSSNGNKMPSTDYWYILNYTNVDGNPAIFRSHFSLIRK</sequence>
<dbReference type="Pfam" id="PF13585">
    <property type="entry name" value="CHU_C"/>
    <property type="match status" value="1"/>
</dbReference>
<evidence type="ECO:0000256" key="1">
    <source>
        <dbReference type="SAM" id="SignalP"/>
    </source>
</evidence>
<keyword evidence="1" id="KW-0732">Signal</keyword>
<accession>A0AAJ1VGP1</accession>
<protein>
    <submittedName>
        <fullName evidence="2">Choice-of-anchor L domain-containing protein</fullName>
    </submittedName>
</protein>
<dbReference type="Proteomes" id="UP001228636">
    <property type="component" value="Unassembled WGS sequence"/>
</dbReference>
<dbReference type="InterPro" id="IPR049804">
    <property type="entry name" value="Choice_anch_L"/>
</dbReference>
<dbReference type="AlphaFoldDB" id="A0AAJ1VGP1"/>
<dbReference type="NCBIfam" id="TIGR04131">
    <property type="entry name" value="Bac_Flav_CTERM"/>
    <property type="match status" value="1"/>
</dbReference>
<proteinExistence type="predicted"/>
<evidence type="ECO:0000313" key="3">
    <source>
        <dbReference type="Proteomes" id="UP001228636"/>
    </source>
</evidence>
<evidence type="ECO:0000313" key="2">
    <source>
        <dbReference type="EMBL" id="MDN3619484.1"/>
    </source>
</evidence>
<name>A0AAJ1VGP1_9FLAO</name>
<gene>
    <name evidence="2" type="ORF">QWY81_08480</name>
</gene>
<dbReference type="InterPro" id="IPR026341">
    <property type="entry name" value="T9SS_type_B"/>
</dbReference>
<dbReference type="RefSeq" id="WP_261973169.1">
    <property type="nucleotide sequence ID" value="NZ_CP103460.1"/>
</dbReference>
<feature type="signal peptide" evidence="1">
    <location>
        <begin position="1"/>
        <end position="32"/>
    </location>
</feature>
<feature type="chain" id="PRO_5042464983" evidence="1">
    <location>
        <begin position="33"/>
        <end position="1278"/>
    </location>
</feature>
<reference evidence="2 3" key="1">
    <citation type="journal article" date="2014" name="Int. J. Syst. Evol. Microbiol.">
        <title>Complete genome sequence of Corynebacterium casei LMG S-19264T (=DSM 44701T), isolated from a smear-ripened cheese.</title>
        <authorList>
            <consortium name="US DOE Joint Genome Institute (JGI-PGF)"/>
            <person name="Walter F."/>
            <person name="Albersmeier A."/>
            <person name="Kalinowski J."/>
            <person name="Ruckert C."/>
        </authorList>
    </citation>
    <scope>NUCLEOTIDE SEQUENCE [LARGE SCALE GENOMIC DNA]</scope>
    <source>
        <strain evidence="2 3">CECT 8670</strain>
    </source>
</reference>
<organism evidence="2 3">
    <name type="scientific">Polaribacter sejongensis</name>
    <dbReference type="NCBI Taxonomy" id="985043"/>
    <lineage>
        <taxon>Bacteria</taxon>
        <taxon>Pseudomonadati</taxon>
        <taxon>Bacteroidota</taxon>
        <taxon>Flavobacteriia</taxon>
        <taxon>Flavobacteriales</taxon>
        <taxon>Flavobacteriaceae</taxon>
    </lineage>
</organism>
<dbReference type="EMBL" id="JAUFQH010000006">
    <property type="protein sequence ID" value="MDN3619484.1"/>
    <property type="molecule type" value="Genomic_DNA"/>
</dbReference>
<dbReference type="NCBIfam" id="NF038133">
    <property type="entry name" value="choice_anch_L"/>
    <property type="match status" value="1"/>
</dbReference>